<sequence>MEQVGRNFFVCKTGNEVENPTSTIFDAVFGSFAPFRCQFGTMAEALPLFPFKAISAKKTGVIAELSHVYFFRRLFRPAKNDLDPEDRS</sequence>
<protein>
    <submittedName>
        <fullName evidence="1">Uncharacterized protein</fullName>
    </submittedName>
</protein>
<dbReference type="EMBL" id="JACEIQ010000001">
    <property type="protein sequence ID" value="MBA4492821.1"/>
    <property type="molecule type" value="Genomic_DNA"/>
</dbReference>
<name>A0A7W1WN28_9BACL</name>
<evidence type="ECO:0000313" key="2">
    <source>
        <dbReference type="Proteomes" id="UP000535491"/>
    </source>
</evidence>
<gene>
    <name evidence="1" type="ORF">H1191_00650</name>
</gene>
<organism evidence="1 2">
    <name type="scientific">Paenactinomyces guangxiensis</name>
    <dbReference type="NCBI Taxonomy" id="1490290"/>
    <lineage>
        <taxon>Bacteria</taxon>
        <taxon>Bacillati</taxon>
        <taxon>Bacillota</taxon>
        <taxon>Bacilli</taxon>
        <taxon>Bacillales</taxon>
        <taxon>Thermoactinomycetaceae</taxon>
        <taxon>Paenactinomyces</taxon>
    </lineage>
</organism>
<accession>A0A7W1WN28</accession>
<reference evidence="1 2" key="1">
    <citation type="submission" date="2020-07" db="EMBL/GenBank/DDBJ databases">
        <authorList>
            <person name="Feng H."/>
        </authorList>
    </citation>
    <scope>NUCLEOTIDE SEQUENCE [LARGE SCALE GENOMIC DNA]</scope>
    <source>
        <strain evidence="2">s-10</strain>
    </source>
</reference>
<proteinExistence type="predicted"/>
<keyword evidence="2" id="KW-1185">Reference proteome</keyword>
<evidence type="ECO:0000313" key="1">
    <source>
        <dbReference type="EMBL" id="MBA4492821.1"/>
    </source>
</evidence>
<dbReference type="RefSeq" id="WP_181750053.1">
    <property type="nucleotide sequence ID" value="NZ_JACEIQ010000001.1"/>
</dbReference>
<comment type="caution">
    <text evidence="1">The sequence shown here is derived from an EMBL/GenBank/DDBJ whole genome shotgun (WGS) entry which is preliminary data.</text>
</comment>
<dbReference type="AlphaFoldDB" id="A0A7W1WN28"/>
<dbReference type="Proteomes" id="UP000535491">
    <property type="component" value="Unassembled WGS sequence"/>
</dbReference>